<comment type="similarity">
    <text evidence="1">Belongs to the ABC transporter superfamily.</text>
</comment>
<dbReference type="InterPro" id="IPR003439">
    <property type="entry name" value="ABC_transporter-like_ATP-bd"/>
</dbReference>
<dbReference type="SUPFAM" id="SSF52540">
    <property type="entry name" value="P-loop containing nucleoside triphosphate hydrolases"/>
    <property type="match status" value="1"/>
</dbReference>
<evidence type="ECO:0000256" key="1">
    <source>
        <dbReference type="ARBA" id="ARBA00005417"/>
    </source>
</evidence>
<dbReference type="Gene3D" id="3.40.50.300">
    <property type="entry name" value="P-loop containing nucleotide triphosphate hydrolases"/>
    <property type="match status" value="1"/>
</dbReference>
<evidence type="ECO:0000313" key="6">
    <source>
        <dbReference type="EMBL" id="MBE3000079.1"/>
    </source>
</evidence>
<dbReference type="InterPro" id="IPR017871">
    <property type="entry name" value="ABC_transporter-like_CS"/>
</dbReference>
<keyword evidence="7" id="KW-1185">Reference proteome</keyword>
<dbReference type="InterPro" id="IPR046342">
    <property type="entry name" value="CBS_dom_sf"/>
</dbReference>
<keyword evidence="4 6" id="KW-0067">ATP-binding</keyword>
<dbReference type="RefSeq" id="WP_193122738.1">
    <property type="nucleotide sequence ID" value="NZ_JADBGI010000012.1"/>
</dbReference>
<gene>
    <name evidence="6" type="ORF">IDM40_15370</name>
</gene>
<name>A0ABR9P8D5_9ACTN</name>
<dbReference type="EMBL" id="JADBGI010000012">
    <property type="protein sequence ID" value="MBE3000079.1"/>
    <property type="molecule type" value="Genomic_DNA"/>
</dbReference>
<dbReference type="CDD" id="cd03295">
    <property type="entry name" value="ABC_OpuCA_Osmoprotection"/>
    <property type="match status" value="1"/>
</dbReference>
<proteinExistence type="inferred from homology"/>
<dbReference type="PROSITE" id="PS50893">
    <property type="entry name" value="ABC_TRANSPORTER_2"/>
    <property type="match status" value="1"/>
</dbReference>
<evidence type="ECO:0000256" key="3">
    <source>
        <dbReference type="ARBA" id="ARBA00022741"/>
    </source>
</evidence>
<evidence type="ECO:0000313" key="7">
    <source>
        <dbReference type="Proteomes" id="UP000806528"/>
    </source>
</evidence>
<keyword evidence="2" id="KW-0813">Transport</keyword>
<dbReference type="SUPFAM" id="SSF54631">
    <property type="entry name" value="CBS-domain pair"/>
    <property type="match status" value="1"/>
</dbReference>
<dbReference type="InterPro" id="IPR027417">
    <property type="entry name" value="P-loop_NTPase"/>
</dbReference>
<comment type="caution">
    <text evidence="6">The sequence shown here is derived from an EMBL/GenBank/DDBJ whole genome shotgun (WGS) entry which is preliminary data.</text>
</comment>
<dbReference type="PANTHER" id="PTHR43117">
    <property type="entry name" value="OSMOPROTECTANT IMPORT ATP-BINDING PROTEIN OSMV"/>
    <property type="match status" value="1"/>
</dbReference>
<sequence length="367" mass="40186">MIQLVELTKSYPGQSEPAVDALTLDIPEGEIVVFVGPSGCGKTTTMKLINRLIEPTSGRILLNGADVTGSDPDELRRGIGYAIQQTGLFPHRTVAENIATVPKLLKWGTERVRARVDELLTMVGLDPAEYRGRYPKQLSGGQQQRVGVARALAADPPVLLMDEPFGAIDPLTRETLQNELLRIQREIRKTIVFVTHDIDEAVKIGDRIAIFSEHGRVAQYDTPEKVLSEPADEFVADFIGAGASVKRLSLTRVADAAVATDWPTVQRGEQPRESDREFLLVLDEGRAVEWLPRRDGRGGLPVLNAVGPDHTLYDALNAMLTNNSDVVVVTDAEGTYRGTLDMPAIQDLIHADDTTSVPRRATKGEVR</sequence>
<dbReference type="PANTHER" id="PTHR43117:SF4">
    <property type="entry name" value="OSMOPROTECTANT IMPORT ATP-BINDING PROTEIN OSMV"/>
    <property type="match status" value="1"/>
</dbReference>
<dbReference type="GO" id="GO:0005524">
    <property type="term" value="F:ATP binding"/>
    <property type="evidence" value="ECO:0007669"/>
    <property type="project" value="UniProtKB-KW"/>
</dbReference>
<dbReference type="Proteomes" id="UP000806528">
    <property type="component" value="Unassembled WGS sequence"/>
</dbReference>
<evidence type="ECO:0000259" key="5">
    <source>
        <dbReference type="PROSITE" id="PS50893"/>
    </source>
</evidence>
<evidence type="ECO:0000256" key="2">
    <source>
        <dbReference type="ARBA" id="ARBA00022448"/>
    </source>
</evidence>
<accession>A0ABR9P8D5</accession>
<protein>
    <submittedName>
        <fullName evidence="6">ATP-binding cassette domain-containing protein</fullName>
    </submittedName>
</protein>
<evidence type="ECO:0000256" key="4">
    <source>
        <dbReference type="ARBA" id="ARBA00022840"/>
    </source>
</evidence>
<feature type="domain" description="ABC transporter" evidence="5">
    <location>
        <begin position="2"/>
        <end position="239"/>
    </location>
</feature>
<reference evidence="6 7" key="1">
    <citation type="submission" date="2020-09" db="EMBL/GenBank/DDBJ databases">
        <title>Diversity and distribution of actinomycetes associated with coral in the coast of Hainan.</title>
        <authorList>
            <person name="Li F."/>
        </authorList>
    </citation>
    <scope>NUCLEOTIDE SEQUENCE [LARGE SCALE GENOMIC DNA]</scope>
    <source>
        <strain evidence="6 7">HNM0947</strain>
    </source>
</reference>
<dbReference type="InterPro" id="IPR003593">
    <property type="entry name" value="AAA+_ATPase"/>
</dbReference>
<organism evidence="6 7">
    <name type="scientific">Nocardiopsis coralli</name>
    <dbReference type="NCBI Taxonomy" id="2772213"/>
    <lineage>
        <taxon>Bacteria</taxon>
        <taxon>Bacillati</taxon>
        <taxon>Actinomycetota</taxon>
        <taxon>Actinomycetes</taxon>
        <taxon>Streptosporangiales</taxon>
        <taxon>Nocardiopsidaceae</taxon>
        <taxon>Nocardiopsis</taxon>
    </lineage>
</organism>
<keyword evidence="3" id="KW-0547">Nucleotide-binding</keyword>
<dbReference type="Pfam" id="PF00005">
    <property type="entry name" value="ABC_tran"/>
    <property type="match status" value="1"/>
</dbReference>
<dbReference type="PROSITE" id="PS00211">
    <property type="entry name" value="ABC_TRANSPORTER_1"/>
    <property type="match status" value="1"/>
</dbReference>
<dbReference type="SMART" id="SM00382">
    <property type="entry name" value="AAA"/>
    <property type="match status" value="1"/>
</dbReference>